<feature type="chain" id="PRO_5024862361" evidence="2">
    <location>
        <begin position="21"/>
        <end position="118"/>
    </location>
</feature>
<organism evidence="3 4">
    <name type="scientific">Aspergillus leporis</name>
    <dbReference type="NCBI Taxonomy" id="41062"/>
    <lineage>
        <taxon>Eukaryota</taxon>
        <taxon>Fungi</taxon>
        <taxon>Dikarya</taxon>
        <taxon>Ascomycota</taxon>
        <taxon>Pezizomycotina</taxon>
        <taxon>Eurotiomycetes</taxon>
        <taxon>Eurotiomycetidae</taxon>
        <taxon>Eurotiales</taxon>
        <taxon>Aspergillaceae</taxon>
        <taxon>Aspergillus</taxon>
        <taxon>Aspergillus subgen. Circumdati</taxon>
    </lineage>
</organism>
<dbReference type="OrthoDB" id="3660930at2759"/>
<sequence length="118" mass="12538">MKLNLAALFVAAQATTVLSAAAMADAPSGDGPYSVNGQSPSERDVLSPQACWTRSPYDCSESRWCWKQCGTRGEWCWTARNRETGPWKACANDRDCVPGSDDSDCGQGANCSACGCSC</sequence>
<gene>
    <name evidence="3" type="ORF">BDV29DRAFT_133527</name>
</gene>
<reference evidence="3 4" key="1">
    <citation type="submission" date="2019-04" db="EMBL/GenBank/DDBJ databases">
        <title>Friends and foes A comparative genomics study of 23 Aspergillus species from section Flavi.</title>
        <authorList>
            <consortium name="DOE Joint Genome Institute"/>
            <person name="Kjaerbolling I."/>
            <person name="Vesth T."/>
            <person name="Frisvad J.C."/>
            <person name="Nybo J.L."/>
            <person name="Theobald S."/>
            <person name="Kildgaard S."/>
            <person name="Isbrandt T."/>
            <person name="Kuo A."/>
            <person name="Sato A."/>
            <person name="Lyhne E.K."/>
            <person name="Kogle M.E."/>
            <person name="Wiebenga A."/>
            <person name="Kun R.S."/>
            <person name="Lubbers R.J."/>
            <person name="Makela M.R."/>
            <person name="Barry K."/>
            <person name="Chovatia M."/>
            <person name="Clum A."/>
            <person name="Daum C."/>
            <person name="Haridas S."/>
            <person name="He G."/>
            <person name="LaButti K."/>
            <person name="Lipzen A."/>
            <person name="Mondo S."/>
            <person name="Riley R."/>
            <person name="Salamov A."/>
            <person name="Simmons B.A."/>
            <person name="Magnuson J.K."/>
            <person name="Henrissat B."/>
            <person name="Mortensen U.H."/>
            <person name="Larsen T.O."/>
            <person name="Devries R.P."/>
            <person name="Grigoriev I.V."/>
            <person name="Machida M."/>
            <person name="Baker S.E."/>
            <person name="Andersen M.R."/>
        </authorList>
    </citation>
    <scope>NUCLEOTIDE SEQUENCE [LARGE SCALE GENOMIC DNA]</scope>
    <source>
        <strain evidence="3 4">CBS 151.66</strain>
    </source>
</reference>
<keyword evidence="2" id="KW-0732">Signal</keyword>
<dbReference type="Proteomes" id="UP000326565">
    <property type="component" value="Unassembled WGS sequence"/>
</dbReference>
<evidence type="ECO:0000313" key="3">
    <source>
        <dbReference type="EMBL" id="KAB8073669.1"/>
    </source>
</evidence>
<name>A0A5N5WZ90_9EURO</name>
<evidence type="ECO:0000256" key="1">
    <source>
        <dbReference type="SAM" id="MobiDB-lite"/>
    </source>
</evidence>
<feature type="region of interest" description="Disordered" evidence="1">
    <location>
        <begin position="25"/>
        <end position="45"/>
    </location>
</feature>
<dbReference type="EMBL" id="ML732222">
    <property type="protein sequence ID" value="KAB8073669.1"/>
    <property type="molecule type" value="Genomic_DNA"/>
</dbReference>
<evidence type="ECO:0000313" key="4">
    <source>
        <dbReference type="Proteomes" id="UP000326565"/>
    </source>
</evidence>
<keyword evidence="4" id="KW-1185">Reference proteome</keyword>
<proteinExistence type="predicted"/>
<evidence type="ECO:0000256" key="2">
    <source>
        <dbReference type="SAM" id="SignalP"/>
    </source>
</evidence>
<accession>A0A5N5WZ90</accession>
<feature type="signal peptide" evidence="2">
    <location>
        <begin position="1"/>
        <end position="20"/>
    </location>
</feature>
<dbReference type="AlphaFoldDB" id="A0A5N5WZ90"/>
<protein>
    <submittedName>
        <fullName evidence="3">Uncharacterized protein</fullName>
    </submittedName>
</protein>